<name>A0A1I1Y6G5_9BACT</name>
<gene>
    <name evidence="1" type="ORF">SAMN05216167_110204</name>
</gene>
<keyword evidence="2" id="KW-1185">Reference proteome</keyword>
<dbReference type="EMBL" id="FOLQ01000010">
    <property type="protein sequence ID" value="SFE13733.1"/>
    <property type="molecule type" value="Genomic_DNA"/>
</dbReference>
<accession>A0A1I1Y6G5</accession>
<proteinExistence type="predicted"/>
<reference evidence="1 2" key="1">
    <citation type="submission" date="2016-10" db="EMBL/GenBank/DDBJ databases">
        <authorList>
            <person name="de Groot N.N."/>
        </authorList>
    </citation>
    <scope>NUCLEOTIDE SEQUENCE [LARGE SCALE GENOMIC DNA]</scope>
    <source>
        <strain evidence="1 2">DSM 26130</strain>
    </source>
</reference>
<dbReference type="AlphaFoldDB" id="A0A1I1Y6G5"/>
<sequence>MTENCYNDTYAVGSRSIHEGYGLSQSGSQYVWYYTERGECQNLHYFLTEQEAVDFAFKTITADKFANRHLVGFIKDKASETELVAELDKRNVVFWKDDIPYGGLTDRRTRIFVFGCDVERVLDLQTKYDIRS</sequence>
<protein>
    <submittedName>
        <fullName evidence="1">Uncharacterized protein</fullName>
    </submittedName>
</protein>
<evidence type="ECO:0000313" key="1">
    <source>
        <dbReference type="EMBL" id="SFE13733.1"/>
    </source>
</evidence>
<evidence type="ECO:0000313" key="2">
    <source>
        <dbReference type="Proteomes" id="UP000198598"/>
    </source>
</evidence>
<organism evidence="1 2">
    <name type="scientific">Spirosoma endophyticum</name>
    <dbReference type="NCBI Taxonomy" id="662367"/>
    <lineage>
        <taxon>Bacteria</taxon>
        <taxon>Pseudomonadati</taxon>
        <taxon>Bacteroidota</taxon>
        <taxon>Cytophagia</taxon>
        <taxon>Cytophagales</taxon>
        <taxon>Cytophagaceae</taxon>
        <taxon>Spirosoma</taxon>
    </lineage>
</organism>
<dbReference type="Proteomes" id="UP000198598">
    <property type="component" value="Unassembled WGS sequence"/>
</dbReference>